<proteinExistence type="predicted"/>
<evidence type="ECO:0000313" key="1">
    <source>
        <dbReference type="EMBL" id="MBX11886.1"/>
    </source>
</evidence>
<reference evidence="1" key="1">
    <citation type="submission" date="2018-02" db="EMBL/GenBank/DDBJ databases">
        <title>Rhizophora mucronata_Transcriptome.</title>
        <authorList>
            <person name="Meera S.P."/>
            <person name="Sreeshan A."/>
            <person name="Augustine A."/>
        </authorList>
    </citation>
    <scope>NUCLEOTIDE SEQUENCE</scope>
    <source>
        <tissue evidence="1">Leaf</tissue>
    </source>
</reference>
<accession>A0A2P2L1P2</accession>
<name>A0A2P2L1P2_RHIMU</name>
<dbReference type="EMBL" id="GGEC01031402">
    <property type="protein sequence ID" value="MBX11886.1"/>
    <property type="molecule type" value="Transcribed_RNA"/>
</dbReference>
<organism evidence="1">
    <name type="scientific">Rhizophora mucronata</name>
    <name type="common">Asiatic mangrove</name>
    <dbReference type="NCBI Taxonomy" id="61149"/>
    <lineage>
        <taxon>Eukaryota</taxon>
        <taxon>Viridiplantae</taxon>
        <taxon>Streptophyta</taxon>
        <taxon>Embryophyta</taxon>
        <taxon>Tracheophyta</taxon>
        <taxon>Spermatophyta</taxon>
        <taxon>Magnoliopsida</taxon>
        <taxon>eudicotyledons</taxon>
        <taxon>Gunneridae</taxon>
        <taxon>Pentapetalae</taxon>
        <taxon>rosids</taxon>
        <taxon>fabids</taxon>
        <taxon>Malpighiales</taxon>
        <taxon>Rhizophoraceae</taxon>
        <taxon>Rhizophora</taxon>
    </lineage>
</organism>
<protein>
    <submittedName>
        <fullName evidence="1">Uncharacterized protein</fullName>
    </submittedName>
</protein>
<dbReference type="AlphaFoldDB" id="A0A2P2L1P2"/>
<sequence length="31" mass="3759">MCHVSVYCVTNYFENILISHLKRACFLFEMF</sequence>